<dbReference type="Proteomes" id="UP000789572">
    <property type="component" value="Unassembled WGS sequence"/>
</dbReference>
<comment type="caution">
    <text evidence="1">The sequence shown here is derived from an EMBL/GenBank/DDBJ whole genome shotgun (WGS) entry which is preliminary data.</text>
</comment>
<organism evidence="1 2">
    <name type="scientific">Paraglomus occultum</name>
    <dbReference type="NCBI Taxonomy" id="144539"/>
    <lineage>
        <taxon>Eukaryota</taxon>
        <taxon>Fungi</taxon>
        <taxon>Fungi incertae sedis</taxon>
        <taxon>Mucoromycota</taxon>
        <taxon>Glomeromycotina</taxon>
        <taxon>Glomeromycetes</taxon>
        <taxon>Paraglomerales</taxon>
        <taxon>Paraglomeraceae</taxon>
        <taxon>Paraglomus</taxon>
    </lineage>
</organism>
<protein>
    <submittedName>
        <fullName evidence="1">4944_t:CDS:1</fullName>
    </submittedName>
</protein>
<dbReference type="OrthoDB" id="10415622at2759"/>
<keyword evidence="2" id="KW-1185">Reference proteome</keyword>
<dbReference type="EMBL" id="CAJVPJ010002963">
    <property type="protein sequence ID" value="CAG8632416.1"/>
    <property type="molecule type" value="Genomic_DNA"/>
</dbReference>
<accession>A0A9N9GT05</accession>
<reference evidence="1" key="1">
    <citation type="submission" date="2021-06" db="EMBL/GenBank/DDBJ databases">
        <authorList>
            <person name="Kallberg Y."/>
            <person name="Tangrot J."/>
            <person name="Rosling A."/>
        </authorList>
    </citation>
    <scope>NUCLEOTIDE SEQUENCE</scope>
    <source>
        <strain evidence="1">IA702</strain>
    </source>
</reference>
<proteinExistence type="predicted"/>
<evidence type="ECO:0000313" key="1">
    <source>
        <dbReference type="EMBL" id="CAG8632416.1"/>
    </source>
</evidence>
<dbReference type="AlphaFoldDB" id="A0A9N9GT05"/>
<sequence>MLCKHLVTKKASSDTEFTLQFLNTLRRHDYPFIAFGQQYSSRIRLERNNPQEHNDQIMDESSEILDRLETMTVILDQQTVIEERRAMLANIKQLLIDGMDLAEENVQNDGFYDAFTKLVKPITEEITACKEVLNARTQQLTWQPPRNRRLPFYLN</sequence>
<evidence type="ECO:0000313" key="2">
    <source>
        <dbReference type="Proteomes" id="UP000789572"/>
    </source>
</evidence>
<name>A0A9N9GT05_9GLOM</name>
<gene>
    <name evidence="1" type="ORF">POCULU_LOCUS8964</name>
</gene>